<accession>A0A1H6LJ22</accession>
<keyword evidence="2" id="KW-1185">Reference proteome</keyword>
<organism evidence="1 2">
    <name type="scientific">Akkermansia glycaniphila</name>
    <dbReference type="NCBI Taxonomy" id="1679444"/>
    <lineage>
        <taxon>Bacteria</taxon>
        <taxon>Pseudomonadati</taxon>
        <taxon>Verrucomicrobiota</taxon>
        <taxon>Verrucomicrobiia</taxon>
        <taxon>Verrucomicrobiales</taxon>
        <taxon>Akkermansiaceae</taxon>
        <taxon>Akkermansia</taxon>
    </lineage>
</organism>
<dbReference type="STRING" id="1679444.PYTT_1172"/>
<dbReference type="Proteomes" id="UP000176204">
    <property type="component" value="Chromosome I"/>
</dbReference>
<dbReference type="KEGG" id="agl:PYTT_1172"/>
<sequence>MPMIGTLLKSCVLNEAAGRFAGCDSADSPDRLPPQAWKKPPVKLSLEVRDGVVELSIAPAEGYPGDGSSFVAGLSVRNRSRLARNAVIWGQCCSGKECCYSWPVEKLAKLVTPSANRGLYAVTVSIVFLDEQEKECGELWRSEELVSFYL</sequence>
<protein>
    <submittedName>
        <fullName evidence="1">Uncharacterized protein</fullName>
    </submittedName>
</protein>
<reference evidence="2" key="1">
    <citation type="submission" date="2016-09" db="EMBL/GenBank/DDBJ databases">
        <authorList>
            <person name="Koehorst J."/>
        </authorList>
    </citation>
    <scope>NUCLEOTIDE SEQUENCE [LARGE SCALE GENOMIC DNA]</scope>
</reference>
<evidence type="ECO:0000313" key="2">
    <source>
        <dbReference type="Proteomes" id="UP000176204"/>
    </source>
</evidence>
<proteinExistence type="predicted"/>
<dbReference type="EMBL" id="LT629973">
    <property type="protein sequence ID" value="SEH84592.1"/>
    <property type="molecule type" value="Genomic_DNA"/>
</dbReference>
<gene>
    <name evidence="1" type="ORF">PYTT_1172</name>
</gene>
<dbReference type="RefSeq" id="WP_156850331.1">
    <property type="nucleotide sequence ID" value="NZ_LT629973.1"/>
</dbReference>
<evidence type="ECO:0000313" key="1">
    <source>
        <dbReference type="EMBL" id="SEH84592.1"/>
    </source>
</evidence>
<dbReference type="AlphaFoldDB" id="A0A1H6LJ22"/>
<name>A0A1H6LJ22_9BACT</name>